<evidence type="ECO:0000256" key="5">
    <source>
        <dbReference type="ARBA" id="ARBA00022692"/>
    </source>
</evidence>
<comment type="caution">
    <text evidence="9">The sequence shown here is derived from an EMBL/GenBank/DDBJ whole genome shotgun (WGS) entry which is preliminary data.</text>
</comment>
<feature type="transmembrane region" description="Helical" evidence="8">
    <location>
        <begin position="229"/>
        <end position="252"/>
    </location>
</feature>
<name>A0A840HV03_9SPHN</name>
<feature type="transmembrane region" description="Helical" evidence="8">
    <location>
        <begin position="195"/>
        <end position="217"/>
    </location>
</feature>
<dbReference type="EMBL" id="JACHOV010000005">
    <property type="protein sequence ID" value="MBB4641409.1"/>
    <property type="molecule type" value="Genomic_DNA"/>
</dbReference>
<evidence type="ECO:0000313" key="10">
    <source>
        <dbReference type="Proteomes" id="UP000575068"/>
    </source>
</evidence>
<evidence type="ECO:0000256" key="2">
    <source>
        <dbReference type="ARBA" id="ARBA00010145"/>
    </source>
</evidence>
<feature type="transmembrane region" description="Helical" evidence="8">
    <location>
        <begin position="103"/>
        <end position="119"/>
    </location>
</feature>
<evidence type="ECO:0000256" key="7">
    <source>
        <dbReference type="ARBA" id="ARBA00023136"/>
    </source>
</evidence>
<dbReference type="GO" id="GO:0055085">
    <property type="term" value="P:transmembrane transport"/>
    <property type="evidence" value="ECO:0007669"/>
    <property type="project" value="InterPro"/>
</dbReference>
<reference evidence="9 10" key="1">
    <citation type="submission" date="2020-08" db="EMBL/GenBank/DDBJ databases">
        <title>Genomic Encyclopedia of Type Strains, Phase IV (KMG-IV): sequencing the most valuable type-strain genomes for metagenomic binning, comparative biology and taxonomic classification.</title>
        <authorList>
            <person name="Goeker M."/>
        </authorList>
    </citation>
    <scope>NUCLEOTIDE SEQUENCE [LARGE SCALE GENOMIC DNA]</scope>
    <source>
        <strain evidence="9 10">DSM 7465</strain>
    </source>
</reference>
<accession>A0A840HV03</accession>
<evidence type="ECO:0000256" key="4">
    <source>
        <dbReference type="ARBA" id="ARBA00022475"/>
    </source>
</evidence>
<feature type="transmembrane region" description="Helical" evidence="8">
    <location>
        <begin position="125"/>
        <end position="145"/>
    </location>
</feature>
<dbReference type="Gene3D" id="1.20.1530.20">
    <property type="match status" value="1"/>
</dbReference>
<dbReference type="InterPro" id="IPR038770">
    <property type="entry name" value="Na+/solute_symporter_sf"/>
</dbReference>
<keyword evidence="5 8" id="KW-0812">Transmembrane</keyword>
<dbReference type="Proteomes" id="UP000575068">
    <property type="component" value="Unassembled WGS sequence"/>
</dbReference>
<keyword evidence="7 8" id="KW-0472">Membrane</keyword>
<feature type="transmembrane region" description="Helical" evidence="8">
    <location>
        <begin position="38"/>
        <end position="55"/>
    </location>
</feature>
<evidence type="ECO:0000256" key="6">
    <source>
        <dbReference type="ARBA" id="ARBA00022989"/>
    </source>
</evidence>
<dbReference type="GO" id="GO:0005886">
    <property type="term" value="C:plasma membrane"/>
    <property type="evidence" value="ECO:0007669"/>
    <property type="project" value="UniProtKB-SubCell"/>
</dbReference>
<keyword evidence="3" id="KW-0813">Transport</keyword>
<dbReference type="AlphaFoldDB" id="A0A840HV03"/>
<feature type="transmembrane region" description="Helical" evidence="8">
    <location>
        <begin position="61"/>
        <end position="82"/>
    </location>
</feature>
<comment type="similarity">
    <text evidence="2">Belongs to the auxin efflux carrier (TC 2.A.69) family.</text>
</comment>
<proteinExistence type="inferred from homology"/>
<keyword evidence="6 8" id="KW-1133">Transmembrane helix</keyword>
<comment type="subcellular location">
    <subcellularLocation>
        <location evidence="1">Cell membrane</location>
        <topology evidence="1">Multi-pass membrane protein</topology>
    </subcellularLocation>
</comment>
<keyword evidence="4" id="KW-1003">Cell membrane</keyword>
<dbReference type="RefSeq" id="WP_184475203.1">
    <property type="nucleotide sequence ID" value="NZ_JACHOV010000005.1"/>
</dbReference>
<gene>
    <name evidence="9" type="ORF">HNQ99_001714</name>
</gene>
<dbReference type="Pfam" id="PF03547">
    <property type="entry name" value="Mem_trans"/>
    <property type="match status" value="1"/>
</dbReference>
<organism evidence="9 10">
    <name type="scientific">Rhizorhapis suberifaciens</name>
    <name type="common">corky root of lettuce</name>
    <dbReference type="NCBI Taxonomy" id="13656"/>
    <lineage>
        <taxon>Bacteria</taxon>
        <taxon>Pseudomonadati</taxon>
        <taxon>Pseudomonadota</taxon>
        <taxon>Alphaproteobacteria</taxon>
        <taxon>Sphingomonadales</taxon>
        <taxon>Sphingomonadaceae</taxon>
        <taxon>Rhizorhapis</taxon>
    </lineage>
</organism>
<evidence type="ECO:0008006" key="11">
    <source>
        <dbReference type="Google" id="ProtNLM"/>
    </source>
</evidence>
<evidence type="ECO:0000256" key="8">
    <source>
        <dbReference type="SAM" id="Phobius"/>
    </source>
</evidence>
<dbReference type="PANTHER" id="PTHR36838">
    <property type="entry name" value="AUXIN EFFLUX CARRIER FAMILY PROTEIN"/>
    <property type="match status" value="1"/>
</dbReference>
<feature type="transmembrane region" description="Helical" evidence="8">
    <location>
        <begin position="6"/>
        <end position="26"/>
    </location>
</feature>
<protein>
    <recommendedName>
        <fullName evidence="11">AEC family transporter</fullName>
    </recommendedName>
</protein>
<feature type="transmembrane region" description="Helical" evidence="8">
    <location>
        <begin position="258"/>
        <end position="278"/>
    </location>
</feature>
<evidence type="ECO:0000256" key="1">
    <source>
        <dbReference type="ARBA" id="ARBA00004651"/>
    </source>
</evidence>
<dbReference type="InterPro" id="IPR004776">
    <property type="entry name" value="Mem_transp_PIN-like"/>
</dbReference>
<feature type="transmembrane region" description="Helical" evidence="8">
    <location>
        <begin position="166"/>
        <end position="183"/>
    </location>
</feature>
<keyword evidence="10" id="KW-1185">Reference proteome</keyword>
<dbReference type="PANTHER" id="PTHR36838:SF3">
    <property type="entry name" value="TRANSPORTER AUXIN EFFLUX CARRIER EC FAMILY"/>
    <property type="match status" value="1"/>
</dbReference>
<feature type="transmembrane region" description="Helical" evidence="8">
    <location>
        <begin position="290"/>
        <end position="310"/>
    </location>
</feature>
<sequence>MLSTALIILPIFLIILAGYLSRKAGLLGDPASRELNRFVVWLALPCLMFDVVATTDWRAVWHPGFVAASLIGSFLVFAAGLLAGKARGLSLADMSVDGLNASYSNSAYIGLPLMFLIFGEASRPFVVIAATLTLMMLFAAGIILIEIAQHSGHKSHIVLGKVTKSILRNPIVMSPLAGLAWWLTGLPLPQPVDTFVSLLGTAASPVALVAIGLFLAARPIKKAAAHPSVLALAAIKLLAHPAITAVLAFFILQLPDRIAVMAITIAALPTGTGPFMVTEFYARDGKVTSGAIFLSTVLSVLTITAILTLLGQGVP</sequence>
<evidence type="ECO:0000256" key="3">
    <source>
        <dbReference type="ARBA" id="ARBA00022448"/>
    </source>
</evidence>
<evidence type="ECO:0000313" key="9">
    <source>
        <dbReference type="EMBL" id="MBB4641409.1"/>
    </source>
</evidence>